<dbReference type="InterPro" id="IPR001841">
    <property type="entry name" value="Znf_RING"/>
</dbReference>
<dbReference type="InterPro" id="IPR013083">
    <property type="entry name" value="Znf_RING/FYVE/PHD"/>
</dbReference>
<keyword evidence="1" id="KW-0862">Zinc</keyword>
<feature type="region of interest" description="Disordered" evidence="2">
    <location>
        <begin position="1"/>
        <end position="73"/>
    </location>
</feature>
<dbReference type="PANTHER" id="PTHR14134">
    <property type="entry name" value="E3 UBIQUITIN-PROTEIN LIGASE RAD18"/>
    <property type="match status" value="1"/>
</dbReference>
<dbReference type="EMBL" id="JARJCN010000003">
    <property type="protein sequence ID" value="KAJ7102262.1"/>
    <property type="molecule type" value="Genomic_DNA"/>
</dbReference>
<dbReference type="SMART" id="SM00184">
    <property type="entry name" value="RING"/>
    <property type="match status" value="1"/>
</dbReference>
<keyword evidence="1" id="KW-0863">Zinc-finger</keyword>
<dbReference type="GO" id="GO:0003697">
    <property type="term" value="F:single-stranded DNA binding"/>
    <property type="evidence" value="ECO:0007669"/>
    <property type="project" value="InterPro"/>
</dbReference>
<dbReference type="PROSITE" id="PS50089">
    <property type="entry name" value="ZF_RING_2"/>
    <property type="match status" value="1"/>
</dbReference>
<evidence type="ECO:0000313" key="4">
    <source>
        <dbReference type="EMBL" id="KAJ7102262.1"/>
    </source>
</evidence>
<evidence type="ECO:0000256" key="2">
    <source>
        <dbReference type="SAM" id="MobiDB-lite"/>
    </source>
</evidence>
<feature type="compositionally biased region" description="Polar residues" evidence="2">
    <location>
        <begin position="1"/>
        <end position="11"/>
    </location>
</feature>
<dbReference type="AlphaFoldDB" id="A0AAD6UMY7"/>
<protein>
    <recommendedName>
        <fullName evidence="3">RING-type domain-containing protein</fullName>
    </recommendedName>
</protein>
<feature type="compositionally biased region" description="Acidic residues" evidence="2">
    <location>
        <begin position="17"/>
        <end position="33"/>
    </location>
</feature>
<evidence type="ECO:0000256" key="1">
    <source>
        <dbReference type="PROSITE-ProRule" id="PRU00175"/>
    </source>
</evidence>
<dbReference type="GO" id="GO:0008270">
    <property type="term" value="F:zinc ion binding"/>
    <property type="evidence" value="ECO:0007669"/>
    <property type="project" value="UniProtKB-KW"/>
</dbReference>
<accession>A0AAD6UMY7</accession>
<evidence type="ECO:0000313" key="5">
    <source>
        <dbReference type="Proteomes" id="UP001222325"/>
    </source>
</evidence>
<feature type="region of interest" description="Disordered" evidence="2">
    <location>
        <begin position="134"/>
        <end position="174"/>
    </location>
</feature>
<dbReference type="SUPFAM" id="SSF57850">
    <property type="entry name" value="RING/U-box"/>
    <property type="match status" value="1"/>
</dbReference>
<reference evidence="4" key="1">
    <citation type="submission" date="2023-03" db="EMBL/GenBank/DDBJ databases">
        <title>Massive genome expansion in bonnet fungi (Mycena s.s.) driven by repeated elements and novel gene families across ecological guilds.</title>
        <authorList>
            <consortium name="Lawrence Berkeley National Laboratory"/>
            <person name="Harder C.B."/>
            <person name="Miyauchi S."/>
            <person name="Viragh M."/>
            <person name="Kuo A."/>
            <person name="Thoen E."/>
            <person name="Andreopoulos B."/>
            <person name="Lu D."/>
            <person name="Skrede I."/>
            <person name="Drula E."/>
            <person name="Henrissat B."/>
            <person name="Morin E."/>
            <person name="Kohler A."/>
            <person name="Barry K."/>
            <person name="LaButti K."/>
            <person name="Morin E."/>
            <person name="Salamov A."/>
            <person name="Lipzen A."/>
            <person name="Mereny Z."/>
            <person name="Hegedus B."/>
            <person name="Baldrian P."/>
            <person name="Stursova M."/>
            <person name="Weitz H."/>
            <person name="Taylor A."/>
            <person name="Grigoriev I.V."/>
            <person name="Nagy L.G."/>
            <person name="Martin F."/>
            <person name="Kauserud H."/>
        </authorList>
    </citation>
    <scope>NUCLEOTIDE SEQUENCE</scope>
    <source>
        <strain evidence="4">CBHHK173m</strain>
    </source>
</reference>
<dbReference type="GO" id="GO:0005634">
    <property type="term" value="C:nucleus"/>
    <property type="evidence" value="ECO:0007669"/>
    <property type="project" value="TreeGrafter"/>
</dbReference>
<dbReference type="GO" id="GO:0006301">
    <property type="term" value="P:DNA damage tolerance"/>
    <property type="evidence" value="ECO:0007669"/>
    <property type="project" value="InterPro"/>
</dbReference>
<feature type="compositionally biased region" description="Low complexity" evidence="2">
    <location>
        <begin position="40"/>
        <end position="50"/>
    </location>
</feature>
<dbReference type="Pfam" id="PF13923">
    <property type="entry name" value="zf-C3HC4_2"/>
    <property type="match status" value="1"/>
</dbReference>
<dbReference type="GO" id="GO:0097505">
    <property type="term" value="C:Rad6-Rad18 complex"/>
    <property type="evidence" value="ECO:0007669"/>
    <property type="project" value="TreeGrafter"/>
</dbReference>
<dbReference type="InterPro" id="IPR039577">
    <property type="entry name" value="Rad18"/>
</dbReference>
<keyword evidence="1" id="KW-0479">Metal-binding</keyword>
<keyword evidence="5" id="KW-1185">Reference proteome</keyword>
<proteinExistence type="predicted"/>
<feature type="domain" description="RING-type" evidence="3">
    <location>
        <begin position="192"/>
        <end position="231"/>
    </location>
</feature>
<dbReference type="Proteomes" id="UP001222325">
    <property type="component" value="Unassembled WGS sequence"/>
</dbReference>
<organism evidence="4 5">
    <name type="scientific">Mycena belliarum</name>
    <dbReference type="NCBI Taxonomy" id="1033014"/>
    <lineage>
        <taxon>Eukaryota</taxon>
        <taxon>Fungi</taxon>
        <taxon>Dikarya</taxon>
        <taxon>Basidiomycota</taxon>
        <taxon>Agaricomycotina</taxon>
        <taxon>Agaricomycetes</taxon>
        <taxon>Agaricomycetidae</taxon>
        <taxon>Agaricales</taxon>
        <taxon>Marasmiineae</taxon>
        <taxon>Mycenaceae</taxon>
        <taxon>Mycena</taxon>
    </lineage>
</organism>
<evidence type="ECO:0000259" key="3">
    <source>
        <dbReference type="PROSITE" id="PS50089"/>
    </source>
</evidence>
<dbReference type="GO" id="GO:0006513">
    <property type="term" value="P:protein monoubiquitination"/>
    <property type="evidence" value="ECO:0007669"/>
    <property type="project" value="InterPro"/>
</dbReference>
<dbReference type="GO" id="GO:0061630">
    <property type="term" value="F:ubiquitin protein ligase activity"/>
    <property type="evidence" value="ECO:0007669"/>
    <property type="project" value="InterPro"/>
</dbReference>
<sequence length="308" mass="33578">MSDFLSTTPSAEQPEPALDEFDALPDPFAEADVDWTQVLATPAPATTRPTQNDTQLGPAPPSSPEYFPNDPLDDSVLAQLDVLESTQFASTSFLAAPTVNFTVQQPTPPLTDAAQSTSATVHLSHLFHINVPPPLAASTRTKRPRTTSGAILAPSRKTNSSGSPDSGSRKKRRKSVDASQRILAAFEEDLTCPICFDIFVATHLFSPCGHSFCGDCGWKWLAAKKTCPVCRTPLAAVPMIQNICMDKTVDTHIQMLCLGDEEWRANGRKLVEFKGRQQSVSPMKLYLACIDIGLEIGRTSRLHGRELW</sequence>
<dbReference type="Gene3D" id="3.30.40.10">
    <property type="entry name" value="Zinc/RING finger domain, C3HC4 (zinc finger)"/>
    <property type="match status" value="1"/>
</dbReference>
<comment type="caution">
    <text evidence="4">The sequence shown here is derived from an EMBL/GenBank/DDBJ whole genome shotgun (WGS) entry which is preliminary data.</text>
</comment>
<dbReference type="PANTHER" id="PTHR14134:SF2">
    <property type="entry name" value="E3 UBIQUITIN-PROTEIN LIGASE RAD18"/>
    <property type="match status" value="1"/>
</dbReference>
<gene>
    <name evidence="4" type="ORF">B0H15DRAFT_321467</name>
</gene>
<name>A0AAD6UMY7_9AGAR</name>
<feature type="compositionally biased region" description="Polar residues" evidence="2">
    <location>
        <begin position="156"/>
        <end position="166"/>
    </location>
</feature>